<feature type="compositionally biased region" description="Low complexity" evidence="10">
    <location>
        <begin position="369"/>
        <end position="380"/>
    </location>
</feature>
<keyword evidence="6" id="KW-0791">Threonine biosynthesis</keyword>
<dbReference type="FunFam" id="3.40.50.1100:FF:000024">
    <property type="entry name" value="Probable threonine synthase"/>
    <property type="match status" value="1"/>
</dbReference>
<comment type="pathway">
    <text evidence="2">Amino-acid biosynthesis; L-threonine biosynthesis; L-threonine from L-aspartate: step 5/5.</text>
</comment>
<dbReference type="InterPro" id="IPR004450">
    <property type="entry name" value="Thr_synthase-like"/>
</dbReference>
<evidence type="ECO:0000256" key="3">
    <source>
        <dbReference type="ARBA" id="ARBA00005517"/>
    </source>
</evidence>
<evidence type="ECO:0000256" key="1">
    <source>
        <dbReference type="ARBA" id="ARBA00001933"/>
    </source>
</evidence>
<dbReference type="Pfam" id="PF24857">
    <property type="entry name" value="THR4_C"/>
    <property type="match status" value="1"/>
</dbReference>
<dbReference type="AlphaFoldDB" id="A0A2S5BIH2"/>
<protein>
    <recommendedName>
        <fullName evidence="4">threonine synthase</fullName>
        <ecNumber evidence="4">4.2.3.1</ecNumber>
    </recommendedName>
</protein>
<dbReference type="STRING" id="741276.A0A2S5BIH2"/>
<keyword evidence="5" id="KW-0028">Amino-acid biosynthesis</keyword>
<dbReference type="EMBL" id="PJQD01000003">
    <property type="protein sequence ID" value="POY76560.1"/>
    <property type="molecule type" value="Genomic_DNA"/>
</dbReference>
<comment type="similarity">
    <text evidence="3">Belongs to the threonine synthase family.</text>
</comment>
<feature type="region of interest" description="Disordered" evidence="10">
    <location>
        <begin position="315"/>
        <end position="411"/>
    </location>
</feature>
<evidence type="ECO:0000256" key="9">
    <source>
        <dbReference type="PIRSR" id="PIRSR604450-51"/>
    </source>
</evidence>
<evidence type="ECO:0000256" key="6">
    <source>
        <dbReference type="ARBA" id="ARBA00022697"/>
    </source>
</evidence>
<dbReference type="InterPro" id="IPR051166">
    <property type="entry name" value="Threonine_Synthase"/>
</dbReference>
<dbReference type="Pfam" id="PF14821">
    <property type="entry name" value="Thr_synth_N"/>
    <property type="match status" value="1"/>
</dbReference>
<dbReference type="InterPro" id="IPR029144">
    <property type="entry name" value="Thr_synth_N"/>
</dbReference>
<dbReference type="GO" id="GO:0004795">
    <property type="term" value="F:threonine synthase activity"/>
    <property type="evidence" value="ECO:0007669"/>
    <property type="project" value="UniProtKB-EC"/>
</dbReference>
<dbReference type="PROSITE" id="PS00165">
    <property type="entry name" value="DEHYDRATASE_SER_THR"/>
    <property type="match status" value="1"/>
</dbReference>
<dbReference type="SUPFAM" id="SSF53686">
    <property type="entry name" value="Tryptophan synthase beta subunit-like PLP-dependent enzymes"/>
    <property type="match status" value="2"/>
</dbReference>
<reference evidence="13 14" key="1">
    <citation type="journal article" date="2018" name="Front. Microbiol.">
        <title>Prospects for Fungal Bioremediation of Acidic Radioactive Waste Sites: Characterization and Genome Sequence of Rhodotorula taiwanensis MD1149.</title>
        <authorList>
            <person name="Tkavc R."/>
            <person name="Matrosova V.Y."/>
            <person name="Grichenko O.E."/>
            <person name="Gostincar C."/>
            <person name="Volpe R.P."/>
            <person name="Klimenkova P."/>
            <person name="Gaidamakova E.K."/>
            <person name="Zhou C.E."/>
            <person name="Stewart B.J."/>
            <person name="Lyman M.G."/>
            <person name="Malfatti S.A."/>
            <person name="Rubinfeld B."/>
            <person name="Courtot M."/>
            <person name="Singh J."/>
            <person name="Dalgard C.L."/>
            <person name="Hamilton T."/>
            <person name="Frey K.G."/>
            <person name="Gunde-Cimerman N."/>
            <person name="Dugan L."/>
            <person name="Daly M.J."/>
        </authorList>
    </citation>
    <scope>NUCLEOTIDE SEQUENCE [LARGE SCALE GENOMIC DNA]</scope>
    <source>
        <strain evidence="13 14">MD1149</strain>
    </source>
</reference>
<dbReference type="Proteomes" id="UP000237144">
    <property type="component" value="Unassembled WGS sequence"/>
</dbReference>
<dbReference type="OrthoDB" id="5203861at2759"/>
<comment type="cofactor">
    <cofactor evidence="1 9">
        <name>pyridoxal 5'-phosphate</name>
        <dbReference type="ChEBI" id="CHEBI:597326"/>
    </cofactor>
</comment>
<evidence type="ECO:0000256" key="2">
    <source>
        <dbReference type="ARBA" id="ARBA00004979"/>
    </source>
</evidence>
<evidence type="ECO:0000256" key="4">
    <source>
        <dbReference type="ARBA" id="ARBA00013028"/>
    </source>
</evidence>
<evidence type="ECO:0000259" key="11">
    <source>
        <dbReference type="Pfam" id="PF00291"/>
    </source>
</evidence>
<evidence type="ECO:0000256" key="10">
    <source>
        <dbReference type="SAM" id="MobiDB-lite"/>
    </source>
</evidence>
<keyword evidence="14" id="KW-1185">Reference proteome</keyword>
<feature type="compositionally biased region" description="Polar residues" evidence="10">
    <location>
        <begin position="381"/>
        <end position="408"/>
    </location>
</feature>
<feature type="modified residue" description="N6-(pyridoxal phosphate)lysine" evidence="9">
    <location>
        <position position="115"/>
    </location>
</feature>
<gene>
    <name evidence="13" type="ORF">BMF94_0345</name>
</gene>
<evidence type="ECO:0000256" key="7">
    <source>
        <dbReference type="ARBA" id="ARBA00022898"/>
    </source>
</evidence>
<dbReference type="PANTHER" id="PTHR42690">
    <property type="entry name" value="THREONINE SYNTHASE FAMILY MEMBER"/>
    <property type="match status" value="1"/>
</dbReference>
<proteinExistence type="inferred from homology"/>
<dbReference type="Pfam" id="PF00291">
    <property type="entry name" value="PALP"/>
    <property type="match status" value="1"/>
</dbReference>
<evidence type="ECO:0000313" key="13">
    <source>
        <dbReference type="EMBL" id="POY76560.1"/>
    </source>
</evidence>
<dbReference type="UniPathway" id="UPA00050">
    <property type="reaction ID" value="UER00065"/>
</dbReference>
<dbReference type="PANTHER" id="PTHR42690:SF1">
    <property type="entry name" value="THREONINE SYNTHASE-LIKE 2"/>
    <property type="match status" value="1"/>
</dbReference>
<dbReference type="GO" id="GO:0030170">
    <property type="term" value="F:pyridoxal phosphate binding"/>
    <property type="evidence" value="ECO:0007669"/>
    <property type="project" value="InterPro"/>
</dbReference>
<dbReference type="InterPro" id="IPR037158">
    <property type="entry name" value="Thr_synth_N_sf"/>
</dbReference>
<dbReference type="InterPro" id="IPR001926">
    <property type="entry name" value="TrpB-like_PALP"/>
</dbReference>
<keyword evidence="7 9" id="KW-0663">Pyridoxal phosphate</keyword>
<dbReference type="EC" id="4.2.3.1" evidence="4"/>
<organism evidence="13 14">
    <name type="scientific">Rhodotorula taiwanensis</name>
    <dbReference type="NCBI Taxonomy" id="741276"/>
    <lineage>
        <taxon>Eukaryota</taxon>
        <taxon>Fungi</taxon>
        <taxon>Dikarya</taxon>
        <taxon>Basidiomycota</taxon>
        <taxon>Pucciniomycotina</taxon>
        <taxon>Microbotryomycetes</taxon>
        <taxon>Sporidiobolales</taxon>
        <taxon>Sporidiobolaceae</taxon>
        <taxon>Rhodotorula</taxon>
    </lineage>
</organism>
<dbReference type="Gene3D" id="3.40.50.1100">
    <property type="match status" value="2"/>
</dbReference>
<accession>A0A2S5BIH2</accession>
<sequence>MPLKYFSTRGGDERLSFEEAVMRGLAPNGGLYIPVHLPHLPENWQHDWAKLSFTELALELYSLFIPDREIPRSDLQDIIDRSFATFRHENVTPLHRTGEKEFILELFHGPTFAFKDVALQFVGNIFEYFLQRRNAGKPDDQRERLTVVGATSGDTGSAAIYGLRSKQDVSVFILHPKGRTSPIQEAQMTTVVDDNVFNLAVEGTFDDCQDIVKSLFNDMEFNSRYHLGAVNSINWARILAQTVYYFAAYFAVQSQIPYDVLEPEIQFAVPTGNFGDVLAGWYAKHLGLPMAKLVVATNANDILARFWKTGRYEKADSGEPEHYAEDDDESAIQDGESGAAGGEQKPPSTPRGLLQRYPSLSEDEAFRHQQQAAVAESVAQNGASDGQQATPRANGSSSRFGMTRANTNGSLASKKEAAAASAGTVAETLSPAMDILVSSNFERLLFYLALEGTTAGAVAADGEVDGGQAARVRVAAEHVRVWMDRLKKEHRVKVPRMCVEAARRDMIADRVSDEETAEVIRKYYSKKDEFGSYVVDPHTAVGLAVANKVAKTNPPNIIQIVLSTAAPAKFSDAVSEALKDHPDFDFERDALPEEFKGLLDLPRRVIDVKNDREQVKAVIRENVDKLFSHHAATSTVSV</sequence>
<feature type="domain" description="Tryptophan synthase beta chain-like PALP" evidence="11">
    <location>
        <begin position="88"/>
        <end position="378"/>
    </location>
</feature>
<dbReference type="NCBIfam" id="TIGR00260">
    <property type="entry name" value="thrC"/>
    <property type="match status" value="1"/>
</dbReference>
<feature type="domain" description="Threonine synthase N-terminal" evidence="12">
    <location>
        <begin position="4"/>
        <end position="83"/>
    </location>
</feature>
<dbReference type="Gene3D" id="3.90.1380.10">
    <property type="entry name" value="Threonine synthase, N-terminal domain"/>
    <property type="match status" value="1"/>
</dbReference>
<evidence type="ECO:0000259" key="12">
    <source>
        <dbReference type="Pfam" id="PF14821"/>
    </source>
</evidence>
<dbReference type="InterPro" id="IPR036052">
    <property type="entry name" value="TrpB-like_PALP_sf"/>
</dbReference>
<dbReference type="InterPro" id="IPR000634">
    <property type="entry name" value="Ser/Thr_deHydtase_PyrdxlP-BS"/>
</dbReference>
<evidence type="ECO:0000313" key="14">
    <source>
        <dbReference type="Proteomes" id="UP000237144"/>
    </source>
</evidence>
<evidence type="ECO:0000256" key="5">
    <source>
        <dbReference type="ARBA" id="ARBA00022605"/>
    </source>
</evidence>
<dbReference type="GO" id="GO:0009088">
    <property type="term" value="P:threonine biosynthetic process"/>
    <property type="evidence" value="ECO:0007669"/>
    <property type="project" value="UniProtKB-UniPathway"/>
</dbReference>
<comment type="caution">
    <text evidence="13">The sequence shown here is derived from an EMBL/GenBank/DDBJ whole genome shotgun (WGS) entry which is preliminary data.</text>
</comment>
<evidence type="ECO:0000256" key="8">
    <source>
        <dbReference type="ARBA" id="ARBA00023239"/>
    </source>
</evidence>
<keyword evidence="8" id="KW-0456">Lyase</keyword>
<dbReference type="FunFam" id="3.90.1380.10:FF:000003">
    <property type="entry name" value="THR4p Threonine synthase"/>
    <property type="match status" value="1"/>
</dbReference>
<dbReference type="CDD" id="cd01560">
    <property type="entry name" value="Thr-synth_2"/>
    <property type="match status" value="1"/>
</dbReference>
<name>A0A2S5BIH2_9BASI</name>